<evidence type="ECO:0000313" key="2">
    <source>
        <dbReference type="Proteomes" id="UP000008245"/>
    </source>
</evidence>
<dbReference type="KEGG" id="smh:DMIN_01690"/>
<dbReference type="EMBL" id="CP001981">
    <property type="protein sequence ID" value="ADE35452.1"/>
    <property type="molecule type" value="Genomic_DNA"/>
</dbReference>
<evidence type="ECO:0000313" key="1">
    <source>
        <dbReference type="EMBL" id="ADE35452.1"/>
    </source>
</evidence>
<gene>
    <name evidence="1" type="ordered locus">DMIN_01690</name>
</gene>
<accession>D5D8T0</accession>
<protein>
    <submittedName>
        <fullName evidence="1">Uncharacterized protein</fullName>
    </submittedName>
</protein>
<proteinExistence type="predicted"/>
<reference evidence="1 2" key="1">
    <citation type="journal article" date="2010" name="PLoS ONE">
        <title>One bacterial cell, one complete genome.</title>
        <authorList>
            <person name="Woyke T."/>
            <person name="Tighe D."/>
            <person name="Mavromatis K."/>
            <person name="Clum A."/>
            <person name="Copeland A."/>
            <person name="Schackwitz W."/>
            <person name="Lapidus A."/>
            <person name="Wu D."/>
            <person name="McCutcheon J.P."/>
            <person name="McDonald B.R."/>
            <person name="Moran N.A."/>
            <person name="Bristow J."/>
            <person name="Cheng J.F."/>
        </authorList>
    </citation>
    <scope>NUCLEOTIDE SEQUENCE [LARGE SCALE GENOMIC DNA]</scope>
    <source>
        <strain evidence="1 2">DMIN</strain>
    </source>
</reference>
<dbReference type="Proteomes" id="UP000008245">
    <property type="component" value="Chromosome"/>
</dbReference>
<dbReference type="AlphaFoldDB" id="D5D8T0"/>
<dbReference type="HOGENOM" id="CLU_123760_0_0_10"/>
<sequence>MNLKKYKKILFYTFSLDLKKISNFGRSIYSVINILSKRSDHLDIYLKLLLNMKFKFFVDENSYEEEDDKFEEFVINEGKIKLSKTFEKISKPTSIAIIEYLKNELYFISLKKIIYKNFFIKVYINKLLKKLIKKLLKKDKKEFQKKNKNLYKNNYIEFIKLYKKNYKKKNIFFKKKLIFDKIYYKNII</sequence>
<organism evidence="1 2">
    <name type="scientific">Karelsulcia muelleri (strain DMIN)</name>
    <name type="common">Sulcia muelleri</name>
    <dbReference type="NCBI Taxonomy" id="641892"/>
    <lineage>
        <taxon>Bacteria</taxon>
        <taxon>Pseudomonadati</taxon>
        <taxon>Bacteroidota</taxon>
        <taxon>Flavobacteriia</taxon>
        <taxon>Flavobacteriales</taxon>
        <taxon>Candidatus Karelsulcia</taxon>
    </lineage>
</organism>
<name>D5D8T0_KARMD</name>